<keyword evidence="1" id="KW-0812">Transmembrane</keyword>
<comment type="caution">
    <text evidence="2">The sequence shown here is derived from an EMBL/GenBank/DDBJ whole genome shotgun (WGS) entry which is preliminary data.</text>
</comment>
<organism evidence="2 3">
    <name type="scientific">Babesia ovata</name>
    <dbReference type="NCBI Taxonomy" id="189622"/>
    <lineage>
        <taxon>Eukaryota</taxon>
        <taxon>Sar</taxon>
        <taxon>Alveolata</taxon>
        <taxon>Apicomplexa</taxon>
        <taxon>Aconoidasida</taxon>
        <taxon>Piroplasmida</taxon>
        <taxon>Babesiidae</taxon>
        <taxon>Babesia</taxon>
    </lineage>
</organism>
<name>A0A2H6KDS6_9APIC</name>
<evidence type="ECO:0000313" key="2">
    <source>
        <dbReference type="EMBL" id="GBE61109.1"/>
    </source>
</evidence>
<evidence type="ECO:0000313" key="3">
    <source>
        <dbReference type="Proteomes" id="UP000236319"/>
    </source>
</evidence>
<keyword evidence="1" id="KW-1133">Transmembrane helix</keyword>
<gene>
    <name evidence="2" type="ORF">BOVATA_026020</name>
</gene>
<dbReference type="GeneID" id="39874879"/>
<dbReference type="VEuPathDB" id="PiroplasmaDB:BOVATA_026020"/>
<accession>A0A2H6KDS6</accession>
<keyword evidence="1" id="KW-0472">Membrane</keyword>
<dbReference type="RefSeq" id="XP_028867352.1">
    <property type="nucleotide sequence ID" value="XM_029011519.1"/>
</dbReference>
<dbReference type="Proteomes" id="UP000236319">
    <property type="component" value="Unassembled WGS sequence"/>
</dbReference>
<proteinExistence type="predicted"/>
<keyword evidence="3" id="KW-1185">Reference proteome</keyword>
<sequence length="147" mass="15991">MNDILMGFVECLHLLLQVNFTSIILLTYYVSRLLNRRRGRSPDLFLSLLVEIVNGGGKFAYCSGKIFCDFGRKCPFNLCINHIPHFLQPAVHGLGGAFSGGAGGVGFGRASRLGKLTVKVIGYFLCFVQKFCNAAISGLSAPVDVEQ</sequence>
<evidence type="ECO:0000256" key="1">
    <source>
        <dbReference type="SAM" id="Phobius"/>
    </source>
</evidence>
<reference evidence="2 3" key="1">
    <citation type="journal article" date="2017" name="BMC Genomics">
        <title>Whole-genome assembly of Babesia ovata and comparative genomics between closely related pathogens.</title>
        <authorList>
            <person name="Yamagishi J."/>
            <person name="Asada M."/>
            <person name="Hakimi H."/>
            <person name="Tanaka T.Q."/>
            <person name="Sugimoto C."/>
            <person name="Kawazu S."/>
        </authorList>
    </citation>
    <scope>NUCLEOTIDE SEQUENCE [LARGE SCALE GENOMIC DNA]</scope>
    <source>
        <strain evidence="2 3">Miyake</strain>
    </source>
</reference>
<dbReference type="EMBL" id="BDSA01000002">
    <property type="protein sequence ID" value="GBE61109.1"/>
    <property type="molecule type" value="Genomic_DNA"/>
</dbReference>
<dbReference type="AlphaFoldDB" id="A0A2H6KDS6"/>
<protein>
    <submittedName>
        <fullName evidence="2">Uncharacterized protein</fullName>
    </submittedName>
</protein>
<feature type="transmembrane region" description="Helical" evidence="1">
    <location>
        <begin position="12"/>
        <end position="30"/>
    </location>
</feature>